<accession>A0A6J4S6R9</accession>
<proteinExistence type="predicted"/>
<evidence type="ECO:0000256" key="1">
    <source>
        <dbReference type="SAM" id="Phobius"/>
    </source>
</evidence>
<protein>
    <submittedName>
        <fullName evidence="2">Uncharacterized protein</fullName>
    </submittedName>
</protein>
<sequence>CAEILKKLLNKPGNYIDLFRNVLFTIVYCAAIISKLKEKRFN</sequence>
<gene>
    <name evidence="2" type="ORF">AVDCRST_MAG96-1503</name>
</gene>
<feature type="non-terminal residue" evidence="2">
    <location>
        <position position="1"/>
    </location>
</feature>
<organism evidence="2">
    <name type="scientific">uncultured Segetibacter sp</name>
    <dbReference type="NCBI Taxonomy" id="481133"/>
    <lineage>
        <taxon>Bacteria</taxon>
        <taxon>Pseudomonadati</taxon>
        <taxon>Bacteroidota</taxon>
        <taxon>Chitinophagia</taxon>
        <taxon>Chitinophagales</taxon>
        <taxon>Chitinophagaceae</taxon>
        <taxon>Segetibacter</taxon>
        <taxon>environmental samples</taxon>
    </lineage>
</organism>
<name>A0A6J4S6R9_9BACT</name>
<dbReference type="EMBL" id="CADCVN010000568">
    <property type="protein sequence ID" value="CAA9490812.1"/>
    <property type="molecule type" value="Genomic_DNA"/>
</dbReference>
<evidence type="ECO:0000313" key="2">
    <source>
        <dbReference type="EMBL" id="CAA9490812.1"/>
    </source>
</evidence>
<keyword evidence="1" id="KW-0812">Transmembrane</keyword>
<reference evidence="2" key="1">
    <citation type="submission" date="2020-02" db="EMBL/GenBank/DDBJ databases">
        <authorList>
            <person name="Meier V. D."/>
        </authorList>
    </citation>
    <scope>NUCLEOTIDE SEQUENCE</scope>
    <source>
        <strain evidence="2">AVDCRST_MAG96</strain>
    </source>
</reference>
<feature type="transmembrane region" description="Helical" evidence="1">
    <location>
        <begin position="18"/>
        <end position="36"/>
    </location>
</feature>
<dbReference type="AlphaFoldDB" id="A0A6J4S6R9"/>
<keyword evidence="1" id="KW-1133">Transmembrane helix</keyword>
<keyword evidence="1" id="KW-0472">Membrane</keyword>